<dbReference type="RefSeq" id="XP_046017834.1">
    <property type="nucleotide sequence ID" value="XM_046156180.1"/>
</dbReference>
<proteinExistence type="predicted"/>
<evidence type="ECO:0000313" key="4">
    <source>
        <dbReference type="Proteomes" id="UP000756346"/>
    </source>
</evidence>
<organism evidence="3 4">
    <name type="scientific">Microdochium trichocladiopsis</name>
    <dbReference type="NCBI Taxonomy" id="1682393"/>
    <lineage>
        <taxon>Eukaryota</taxon>
        <taxon>Fungi</taxon>
        <taxon>Dikarya</taxon>
        <taxon>Ascomycota</taxon>
        <taxon>Pezizomycotina</taxon>
        <taxon>Sordariomycetes</taxon>
        <taxon>Xylariomycetidae</taxon>
        <taxon>Xylariales</taxon>
        <taxon>Microdochiaceae</taxon>
        <taxon>Microdochium</taxon>
    </lineage>
</organism>
<dbReference type="AlphaFoldDB" id="A0A9P9BZ63"/>
<dbReference type="SUPFAM" id="SSF51197">
    <property type="entry name" value="Clavaminate synthase-like"/>
    <property type="match status" value="1"/>
</dbReference>
<feature type="domain" description="JmjC" evidence="2">
    <location>
        <begin position="183"/>
        <end position="322"/>
    </location>
</feature>
<evidence type="ECO:0000259" key="2">
    <source>
        <dbReference type="PROSITE" id="PS51184"/>
    </source>
</evidence>
<evidence type="ECO:0000313" key="3">
    <source>
        <dbReference type="EMBL" id="KAH7039779.1"/>
    </source>
</evidence>
<evidence type="ECO:0000256" key="1">
    <source>
        <dbReference type="SAM" id="MobiDB-lite"/>
    </source>
</evidence>
<gene>
    <name evidence="3" type="ORF">B0I36DRAFT_343627</name>
</gene>
<dbReference type="Gene3D" id="2.60.120.650">
    <property type="entry name" value="Cupin"/>
    <property type="match status" value="1"/>
</dbReference>
<keyword evidence="4" id="KW-1185">Reference proteome</keyword>
<dbReference type="EMBL" id="JAGTJQ010000001">
    <property type="protein sequence ID" value="KAH7039779.1"/>
    <property type="molecule type" value="Genomic_DNA"/>
</dbReference>
<name>A0A9P9BZ63_9PEZI</name>
<dbReference type="PROSITE" id="PS51184">
    <property type="entry name" value="JMJC"/>
    <property type="match status" value="1"/>
</dbReference>
<dbReference type="OrthoDB" id="5153694at2759"/>
<sequence length="668" mass="73959">MAILVHRASELTGQITQFISALDATTHAELISHLTSACDALTRLTTATSNEAATTSNEAATTSNEAATTSNEAATTSNEAATTRNEATTATNNEAATTNDERPAQNSGKKRKRLSDASYSTHDASPEVARYEPQPEAGYEVHRSRHSFTIQKEEMGENLVGKLTTFEAPNFADRVIAPSDDNVRAYLDEIFTSIPEEEVPYYVGLLLFDSRIDDILFPGNRNSGTVFHCEDGVMRSVNLTLFGWNIWILVALHHIDKLESFLLGKVAEIDFIVLLAGPGDLVETQPRQYHWVINYSTVVKMAINFLRPGECALPESVRLCDECGLAPLQPHFDQITLVQTKRSSARLRKPGTKAASPGEAGTKTMPPSKRTPRTSSASRPLKDRTLGSPAKKPKNSTLQNAANSAAQRVYPHKSDSQDICAAYLSDKVTLYTPITDTFEESEALHLMLVLNSNVAVHSLIAVVYGWRARSSTMINHHADLTQTIQAIINVESNVCYKEAIHALLLIQFADKVDKLADGRLRLTNADWKKVQESSPTAKQMSNKKLRRWRESGRKLKLWPPSILCAIAGHGAAPFSLSLYSLTGLTDKSRQRVLAALINSSEEGITSRILEVGAYIADSFLKGLDLDEFAWESLDALCLDQPSEREVLKWLRRFRVVEECCYEPERFHR</sequence>
<comment type="caution">
    <text evidence="3">The sequence shown here is derived from an EMBL/GenBank/DDBJ whole genome shotgun (WGS) entry which is preliminary data.</text>
</comment>
<dbReference type="Proteomes" id="UP000756346">
    <property type="component" value="Unassembled WGS sequence"/>
</dbReference>
<feature type="region of interest" description="Disordered" evidence="1">
    <location>
        <begin position="341"/>
        <end position="410"/>
    </location>
</feature>
<dbReference type="InterPro" id="IPR003347">
    <property type="entry name" value="JmjC_dom"/>
</dbReference>
<feature type="region of interest" description="Disordered" evidence="1">
    <location>
        <begin position="49"/>
        <end position="141"/>
    </location>
</feature>
<accession>A0A9P9BZ63</accession>
<feature type="compositionally biased region" description="Polar residues" evidence="1">
    <location>
        <begin position="395"/>
        <end position="406"/>
    </location>
</feature>
<feature type="compositionally biased region" description="Low complexity" evidence="1">
    <location>
        <begin position="49"/>
        <end position="98"/>
    </location>
</feature>
<reference evidence="3" key="1">
    <citation type="journal article" date="2021" name="Nat. Commun.">
        <title>Genetic determinants of endophytism in the Arabidopsis root mycobiome.</title>
        <authorList>
            <person name="Mesny F."/>
            <person name="Miyauchi S."/>
            <person name="Thiergart T."/>
            <person name="Pickel B."/>
            <person name="Atanasova L."/>
            <person name="Karlsson M."/>
            <person name="Huettel B."/>
            <person name="Barry K.W."/>
            <person name="Haridas S."/>
            <person name="Chen C."/>
            <person name="Bauer D."/>
            <person name="Andreopoulos W."/>
            <person name="Pangilinan J."/>
            <person name="LaButti K."/>
            <person name="Riley R."/>
            <person name="Lipzen A."/>
            <person name="Clum A."/>
            <person name="Drula E."/>
            <person name="Henrissat B."/>
            <person name="Kohler A."/>
            <person name="Grigoriev I.V."/>
            <person name="Martin F.M."/>
            <person name="Hacquard S."/>
        </authorList>
    </citation>
    <scope>NUCLEOTIDE SEQUENCE</scope>
    <source>
        <strain evidence="3">MPI-CAGE-CH-0230</strain>
    </source>
</reference>
<dbReference type="GeneID" id="70185726"/>
<protein>
    <recommendedName>
        <fullName evidence="2">JmjC domain-containing protein</fullName>
    </recommendedName>
</protein>